<dbReference type="AlphaFoldDB" id="A0AAE0S240"/>
<dbReference type="PANTHER" id="PTHR15907">
    <property type="entry name" value="DUF614 FAMILY PROTEIN-RELATED"/>
    <property type="match status" value="1"/>
</dbReference>
<dbReference type="Proteomes" id="UP001195483">
    <property type="component" value="Unassembled WGS sequence"/>
</dbReference>
<comment type="similarity">
    <text evidence="1">Belongs to the cornifelin family.</text>
</comment>
<reference evidence="2" key="3">
    <citation type="submission" date="2023-05" db="EMBL/GenBank/DDBJ databases">
        <authorList>
            <person name="Smith C.H."/>
        </authorList>
    </citation>
    <scope>NUCLEOTIDE SEQUENCE</scope>
    <source>
        <strain evidence="2">CHS0354</strain>
        <tissue evidence="2">Mantle</tissue>
    </source>
</reference>
<dbReference type="NCBIfam" id="TIGR01571">
    <property type="entry name" value="A_thal_Cys_rich"/>
    <property type="match status" value="1"/>
</dbReference>
<accession>A0AAE0S240</accession>
<gene>
    <name evidence="2" type="ORF">CHS0354_033637</name>
</gene>
<evidence type="ECO:0000256" key="1">
    <source>
        <dbReference type="ARBA" id="ARBA00009024"/>
    </source>
</evidence>
<comment type="caution">
    <text evidence="2">The sequence shown here is derived from an EMBL/GenBank/DDBJ whole genome shotgun (WGS) entry which is preliminary data.</text>
</comment>
<reference evidence="2" key="1">
    <citation type="journal article" date="2021" name="Genome Biol. Evol.">
        <title>A High-Quality Reference Genome for a Parasitic Bivalve with Doubly Uniparental Inheritance (Bivalvia: Unionida).</title>
        <authorList>
            <person name="Smith C.H."/>
        </authorList>
    </citation>
    <scope>NUCLEOTIDE SEQUENCE</scope>
    <source>
        <strain evidence="2">CHS0354</strain>
    </source>
</reference>
<keyword evidence="3" id="KW-1185">Reference proteome</keyword>
<dbReference type="EMBL" id="JAEAOA010001970">
    <property type="protein sequence ID" value="KAK3583871.1"/>
    <property type="molecule type" value="Genomic_DNA"/>
</dbReference>
<protein>
    <recommendedName>
        <fullName evidence="4">Cornifelin</fullName>
    </recommendedName>
</protein>
<evidence type="ECO:0000313" key="3">
    <source>
        <dbReference type="Proteomes" id="UP001195483"/>
    </source>
</evidence>
<dbReference type="InterPro" id="IPR006461">
    <property type="entry name" value="PLAC_motif_containing"/>
</dbReference>
<name>A0AAE0S240_9BIVA</name>
<evidence type="ECO:0000313" key="2">
    <source>
        <dbReference type="EMBL" id="KAK3583871.1"/>
    </source>
</evidence>
<evidence type="ECO:0008006" key="4">
    <source>
        <dbReference type="Google" id="ProtNLM"/>
    </source>
</evidence>
<proteinExistence type="inferred from homology"/>
<dbReference type="Pfam" id="PF04749">
    <property type="entry name" value="PLAC8"/>
    <property type="match status" value="1"/>
</dbReference>
<sequence length="111" mass="11901">MQAPITSQPMIVGNVMGHREWSTGLFDCFSDCGTCLMGYFCLPCTMCTIASKQGDCACMPFCVPGAMVALRARIRTLGGIRGSICNDCLVMSFCGGCAVCQLHRELNNMGL</sequence>
<reference evidence="2" key="2">
    <citation type="journal article" date="2021" name="Genome Biol. Evol.">
        <title>Developing a high-quality reference genome for a parasitic bivalve with doubly uniparental inheritance (Bivalvia: Unionida).</title>
        <authorList>
            <person name="Smith C.H."/>
        </authorList>
    </citation>
    <scope>NUCLEOTIDE SEQUENCE</scope>
    <source>
        <strain evidence="2">CHS0354</strain>
        <tissue evidence="2">Mantle</tissue>
    </source>
</reference>
<organism evidence="2 3">
    <name type="scientific">Potamilus streckersoni</name>
    <dbReference type="NCBI Taxonomy" id="2493646"/>
    <lineage>
        <taxon>Eukaryota</taxon>
        <taxon>Metazoa</taxon>
        <taxon>Spiralia</taxon>
        <taxon>Lophotrochozoa</taxon>
        <taxon>Mollusca</taxon>
        <taxon>Bivalvia</taxon>
        <taxon>Autobranchia</taxon>
        <taxon>Heteroconchia</taxon>
        <taxon>Palaeoheterodonta</taxon>
        <taxon>Unionida</taxon>
        <taxon>Unionoidea</taxon>
        <taxon>Unionidae</taxon>
        <taxon>Ambleminae</taxon>
        <taxon>Lampsilini</taxon>
        <taxon>Potamilus</taxon>
    </lineage>
</organism>